<evidence type="ECO:0000256" key="6">
    <source>
        <dbReference type="ARBA" id="ARBA00023235"/>
    </source>
</evidence>
<dbReference type="eggNOG" id="COG0253">
    <property type="taxonomic scope" value="Bacteria"/>
</dbReference>
<comment type="subcellular location">
    <subcellularLocation>
        <location evidence="8">Cytoplasm</location>
    </subcellularLocation>
</comment>
<evidence type="ECO:0000256" key="7">
    <source>
        <dbReference type="ARBA" id="ARBA00051712"/>
    </source>
</evidence>
<comment type="function">
    <text evidence="8">Catalyzes the stereoinversion of LL-2,6-diaminopimelate (L,L-DAP) to meso-diaminopimelate (meso-DAP), a precursor of L-lysine and an essential component of the bacterial peptidoglycan.</text>
</comment>
<evidence type="ECO:0000256" key="1">
    <source>
        <dbReference type="ARBA" id="ARBA00005196"/>
    </source>
</evidence>
<accession>A0A068NWV5</accession>
<feature type="binding site" evidence="8">
    <location>
        <begin position="215"/>
        <end position="216"/>
    </location>
    <ligand>
        <name>substrate</name>
    </ligand>
</feature>
<dbReference type="InterPro" id="IPR018510">
    <property type="entry name" value="DAP_epimerase_AS"/>
</dbReference>
<feature type="active site" description="Proton acceptor" evidence="8">
    <location>
        <position position="214"/>
    </location>
</feature>
<comment type="subunit">
    <text evidence="8">Homodimer.</text>
</comment>
<dbReference type="InterPro" id="IPR001653">
    <property type="entry name" value="DAP_epimerase_DapF"/>
</dbReference>
<dbReference type="RefSeq" id="WP_227625011.1">
    <property type="nucleotide sequence ID" value="NZ_CP007139.1"/>
</dbReference>
<keyword evidence="4 8" id="KW-0028">Amino-acid biosynthesis</keyword>
<feature type="binding site" evidence="8">
    <location>
        <begin position="75"/>
        <end position="76"/>
    </location>
    <ligand>
        <name>substrate</name>
    </ligand>
</feature>
<dbReference type="Proteomes" id="UP000027982">
    <property type="component" value="Chromosome"/>
</dbReference>
<evidence type="ECO:0000256" key="8">
    <source>
        <dbReference type="HAMAP-Rule" id="MF_00197"/>
    </source>
</evidence>
<dbReference type="HAMAP" id="MF_00197">
    <property type="entry name" value="DAP_epimerase"/>
    <property type="match status" value="1"/>
</dbReference>
<dbReference type="AlphaFoldDB" id="A0A068NWV5"/>
<dbReference type="PROSITE" id="PS01326">
    <property type="entry name" value="DAP_EPIMERASE"/>
    <property type="match status" value="1"/>
</dbReference>
<feature type="binding site" evidence="8">
    <location>
        <position position="12"/>
    </location>
    <ligand>
        <name>substrate</name>
    </ligand>
</feature>
<evidence type="ECO:0000313" key="10">
    <source>
        <dbReference type="EMBL" id="AIE87926.1"/>
    </source>
</evidence>
<dbReference type="HOGENOM" id="CLU_053306_3_0_0"/>
<feature type="site" description="Could be important to modulate the pK values of the two catalytic cysteine residues" evidence="8">
    <location>
        <position position="156"/>
    </location>
</feature>
<dbReference type="PANTHER" id="PTHR31689:SF0">
    <property type="entry name" value="DIAMINOPIMELATE EPIMERASE"/>
    <property type="match status" value="1"/>
</dbReference>
<comment type="caution">
    <text evidence="8">Lacks conserved residue(s) required for the propagation of feature annotation.</text>
</comment>
<dbReference type="STRING" id="661478.OP10G_4558"/>
<feature type="binding site" evidence="8">
    <location>
        <position position="154"/>
    </location>
    <ligand>
        <name>substrate</name>
    </ligand>
</feature>
<dbReference type="GO" id="GO:0009089">
    <property type="term" value="P:lysine biosynthetic process via diaminopimelate"/>
    <property type="evidence" value="ECO:0007669"/>
    <property type="project" value="UniProtKB-UniRule"/>
</dbReference>
<evidence type="ECO:0000256" key="9">
    <source>
        <dbReference type="PROSITE-ProRule" id="PRU10125"/>
    </source>
</evidence>
<comment type="catalytic activity">
    <reaction evidence="7 8">
        <text>(2S,6S)-2,6-diaminopimelate = meso-2,6-diaminopimelate</text>
        <dbReference type="Rhea" id="RHEA:15393"/>
        <dbReference type="ChEBI" id="CHEBI:57609"/>
        <dbReference type="ChEBI" id="CHEBI:57791"/>
        <dbReference type="EC" id="5.1.1.7"/>
    </reaction>
</comment>
<proteinExistence type="inferred from homology"/>
<keyword evidence="11" id="KW-1185">Reference proteome</keyword>
<dbReference type="NCBIfam" id="TIGR00652">
    <property type="entry name" value="DapF"/>
    <property type="match status" value="1"/>
</dbReference>
<keyword evidence="5 8" id="KW-0457">Lysine biosynthesis</keyword>
<evidence type="ECO:0000256" key="5">
    <source>
        <dbReference type="ARBA" id="ARBA00023154"/>
    </source>
</evidence>
<dbReference type="Gene3D" id="3.10.310.10">
    <property type="entry name" value="Diaminopimelate Epimerase, Chain A, domain 1"/>
    <property type="match status" value="2"/>
</dbReference>
<evidence type="ECO:0000256" key="4">
    <source>
        <dbReference type="ARBA" id="ARBA00022605"/>
    </source>
</evidence>
<gene>
    <name evidence="8" type="primary">dapF</name>
    <name evidence="10" type="ORF">OP10G_4558</name>
</gene>
<evidence type="ECO:0000313" key="11">
    <source>
        <dbReference type="Proteomes" id="UP000027982"/>
    </source>
</evidence>
<feature type="active site" evidence="9">
    <location>
        <position position="74"/>
    </location>
</feature>
<dbReference type="EC" id="5.1.1.7" evidence="3 8"/>
<dbReference type="GO" id="GO:0005829">
    <property type="term" value="C:cytosol"/>
    <property type="evidence" value="ECO:0007669"/>
    <property type="project" value="TreeGrafter"/>
</dbReference>
<comment type="pathway">
    <text evidence="1 8">Amino-acid biosynthesis; L-lysine biosynthesis via DAP pathway; DL-2,6-diaminopimelate from LL-2,6-diaminopimelate: step 1/1.</text>
</comment>
<keyword evidence="6 8" id="KW-0413">Isomerase</keyword>
<reference evidence="10 11" key="1">
    <citation type="journal article" date="2014" name="PLoS ONE">
        <title>The first complete genome sequence of the class fimbriimonadia in the phylum armatimonadetes.</title>
        <authorList>
            <person name="Hu Z.Y."/>
            <person name="Wang Y.Z."/>
            <person name="Im W.T."/>
            <person name="Wang S.Y."/>
            <person name="Zhao G.P."/>
            <person name="Zheng H.J."/>
            <person name="Quan Z.X."/>
        </authorList>
    </citation>
    <scope>NUCLEOTIDE SEQUENCE [LARGE SCALE GENOMIC DNA]</scope>
    <source>
        <strain evidence="10">Gsoil 348</strain>
    </source>
</reference>
<evidence type="ECO:0000256" key="3">
    <source>
        <dbReference type="ARBA" id="ARBA00013080"/>
    </source>
</evidence>
<protein>
    <recommendedName>
        <fullName evidence="3 8">Diaminopimelate epimerase</fullName>
        <shortName evidence="8">DAP epimerase</shortName>
        <ecNumber evidence="3 8">5.1.1.7</ecNumber>
    </recommendedName>
    <alternativeName>
        <fullName evidence="8">PLP-independent amino acid racemase</fullName>
    </alternativeName>
</protein>
<feature type="binding site" evidence="8">
    <location>
        <position position="187"/>
    </location>
    <ligand>
        <name>substrate</name>
    </ligand>
</feature>
<feature type="binding site" evidence="8">
    <location>
        <position position="65"/>
    </location>
    <ligand>
        <name>substrate</name>
    </ligand>
</feature>
<feature type="site" description="Could be important to modulate the pK values of the two catalytic cysteine residues" evidence="8">
    <location>
        <position position="205"/>
    </location>
</feature>
<sequence>MIKFTKMQGTGNDFVMVDAFREKELPADLPELARWACDRRFGIGGDGLILADPGSEAPFRMRMFNPDGSASEMCGNGIRCLARLLRDHGHTEADSVPVETGAGILTVELRPGGVRVDMGRAKLSRQEIGMPGIGPFVEEDLGNGLRGTAVSMGNPHLVIFVDDVAAVDLVKLGRELEHHPLFPNRTNVHFVQVVDRQTLIQRTWERGAGITLACGTGACACAVAAVMTNRADRSVEIRLPGGNLHIDFDADGRVFMTGPAETVFEGEIG</sequence>
<comment type="similarity">
    <text evidence="2 8">Belongs to the diaminopimelate epimerase family.</text>
</comment>
<dbReference type="Pfam" id="PF01678">
    <property type="entry name" value="DAP_epimerase"/>
    <property type="match status" value="2"/>
</dbReference>
<dbReference type="EMBL" id="CP007139">
    <property type="protein sequence ID" value="AIE87926.1"/>
    <property type="molecule type" value="Genomic_DNA"/>
</dbReference>
<feature type="binding site" evidence="8">
    <location>
        <begin position="205"/>
        <end position="206"/>
    </location>
    <ligand>
        <name>substrate</name>
    </ligand>
</feature>
<organism evidence="10 11">
    <name type="scientific">Fimbriimonas ginsengisoli Gsoil 348</name>
    <dbReference type="NCBI Taxonomy" id="661478"/>
    <lineage>
        <taxon>Bacteria</taxon>
        <taxon>Bacillati</taxon>
        <taxon>Armatimonadota</taxon>
        <taxon>Fimbriimonadia</taxon>
        <taxon>Fimbriimonadales</taxon>
        <taxon>Fimbriimonadaceae</taxon>
        <taxon>Fimbriimonas</taxon>
    </lineage>
</organism>
<evidence type="ECO:0000256" key="2">
    <source>
        <dbReference type="ARBA" id="ARBA00010219"/>
    </source>
</evidence>
<dbReference type="SUPFAM" id="SSF54506">
    <property type="entry name" value="Diaminopimelate epimerase-like"/>
    <property type="match status" value="2"/>
</dbReference>
<feature type="active site" description="Proton donor" evidence="8">
    <location>
        <position position="74"/>
    </location>
</feature>
<dbReference type="GO" id="GO:0008837">
    <property type="term" value="F:diaminopimelate epimerase activity"/>
    <property type="evidence" value="ECO:0007669"/>
    <property type="project" value="UniProtKB-UniRule"/>
</dbReference>
<keyword evidence="8" id="KW-0963">Cytoplasm</keyword>
<name>A0A068NWV5_FIMGI</name>
<dbReference type="KEGG" id="fgi:OP10G_4558"/>
<dbReference type="PANTHER" id="PTHR31689">
    <property type="entry name" value="DIAMINOPIMELATE EPIMERASE, CHLOROPLASTIC"/>
    <property type="match status" value="1"/>
</dbReference>
<dbReference type="UniPathway" id="UPA00034">
    <property type="reaction ID" value="UER00025"/>
</dbReference>